<dbReference type="OrthoDB" id="9784298at2"/>
<feature type="transmembrane region" description="Helical" evidence="1">
    <location>
        <begin position="6"/>
        <end position="21"/>
    </location>
</feature>
<dbReference type="PANTHER" id="PTHR36434:SF1">
    <property type="entry name" value="MEMBRANE PROTEASE YUGP-RELATED"/>
    <property type="match status" value="1"/>
</dbReference>
<dbReference type="Pfam" id="PF04298">
    <property type="entry name" value="Zn_peptidase_2"/>
    <property type="match status" value="1"/>
</dbReference>
<dbReference type="Proteomes" id="UP000006316">
    <property type="component" value="Unassembled WGS sequence"/>
</dbReference>
<feature type="transmembrane region" description="Helical" evidence="1">
    <location>
        <begin position="192"/>
        <end position="216"/>
    </location>
</feature>
<dbReference type="PATRIC" id="fig|1117379.3.peg.5166"/>
<evidence type="ECO:0008006" key="4">
    <source>
        <dbReference type="Google" id="ProtNLM"/>
    </source>
</evidence>
<name>K6D391_9BACI</name>
<evidence type="ECO:0000313" key="2">
    <source>
        <dbReference type="EMBL" id="EKN62729.1"/>
    </source>
</evidence>
<gene>
    <name evidence="2" type="ORF">BABA_24956</name>
</gene>
<sequence>MGFIFYFILIMIIPLLVQVYLRNTYSKYLKVGTSSGLSGAQAARRILDANGLYDVTVEQVSGHLSDHYDPRTRSVRLSSANYHGTSIASISVAVHEVGHCLQQKDGYAPLRIRHALVPVANIGSNISFILILIGVLLSSANLLLLGIAAMAAAVLFQVITLPVEFNASSRALNVMISSGLIRNDEEGKARKVLNAAALTYVAATVVAIAELLRFVLMFTGMRNNED</sequence>
<reference evidence="2 3" key="1">
    <citation type="journal article" date="2012" name="Front. Microbiol.">
        <title>Redundancy and modularity in membrane-associated dissimilatory nitrate reduction in Bacillus.</title>
        <authorList>
            <person name="Heylen K."/>
            <person name="Keltjens J."/>
        </authorList>
    </citation>
    <scope>NUCLEOTIDE SEQUENCE [LARGE SCALE GENOMIC DNA]</scope>
    <source>
        <strain evidence="3">LMG 21833T</strain>
    </source>
</reference>
<keyword evidence="1" id="KW-1133">Transmembrane helix</keyword>
<dbReference type="RefSeq" id="WP_007087980.1">
    <property type="nucleotide sequence ID" value="NZ_AJLS01000181.1"/>
</dbReference>
<accession>K6D391</accession>
<keyword evidence="1" id="KW-0812">Transmembrane</keyword>
<dbReference type="InterPro" id="IPR007395">
    <property type="entry name" value="Zn_peptidase_2"/>
</dbReference>
<dbReference type="STRING" id="1117379.BABA_24956"/>
<dbReference type="eggNOG" id="COG2738">
    <property type="taxonomic scope" value="Bacteria"/>
</dbReference>
<evidence type="ECO:0000313" key="3">
    <source>
        <dbReference type="Proteomes" id="UP000006316"/>
    </source>
</evidence>
<dbReference type="PANTHER" id="PTHR36434">
    <property type="entry name" value="MEMBRANE PROTEASE YUGP-RELATED"/>
    <property type="match status" value="1"/>
</dbReference>
<proteinExistence type="predicted"/>
<comment type="caution">
    <text evidence="2">The sequence shown here is derived from an EMBL/GenBank/DDBJ whole genome shotgun (WGS) entry which is preliminary data.</text>
</comment>
<dbReference type="AlphaFoldDB" id="K6D391"/>
<keyword evidence="1" id="KW-0472">Membrane</keyword>
<evidence type="ECO:0000256" key="1">
    <source>
        <dbReference type="SAM" id="Phobius"/>
    </source>
</evidence>
<keyword evidence="3" id="KW-1185">Reference proteome</keyword>
<feature type="transmembrane region" description="Helical" evidence="1">
    <location>
        <begin position="143"/>
        <end position="163"/>
    </location>
</feature>
<protein>
    <recommendedName>
        <fullName evidence="4">Zn-dependent protease</fullName>
    </recommendedName>
</protein>
<dbReference type="EMBL" id="AJLS01000181">
    <property type="protein sequence ID" value="EKN62729.1"/>
    <property type="molecule type" value="Genomic_DNA"/>
</dbReference>
<feature type="transmembrane region" description="Helical" evidence="1">
    <location>
        <begin position="115"/>
        <end position="137"/>
    </location>
</feature>
<organism evidence="2 3">
    <name type="scientific">Neobacillus bataviensis LMG 21833</name>
    <dbReference type="NCBI Taxonomy" id="1117379"/>
    <lineage>
        <taxon>Bacteria</taxon>
        <taxon>Bacillati</taxon>
        <taxon>Bacillota</taxon>
        <taxon>Bacilli</taxon>
        <taxon>Bacillales</taxon>
        <taxon>Bacillaceae</taxon>
        <taxon>Neobacillus</taxon>
    </lineage>
</organism>